<name>A0AA35VX96_GEOBA</name>
<evidence type="ECO:0008006" key="4">
    <source>
        <dbReference type="Google" id="ProtNLM"/>
    </source>
</evidence>
<gene>
    <name evidence="2" type="ORF">GBAR_LOCUS1908</name>
</gene>
<feature type="signal peptide" evidence="1">
    <location>
        <begin position="1"/>
        <end position="17"/>
    </location>
</feature>
<proteinExistence type="predicted"/>
<accession>A0AA35VX96</accession>
<evidence type="ECO:0000313" key="3">
    <source>
        <dbReference type="Proteomes" id="UP001174909"/>
    </source>
</evidence>
<feature type="chain" id="PRO_5041382290" description="Secreted protein" evidence="1">
    <location>
        <begin position="18"/>
        <end position="70"/>
    </location>
</feature>
<comment type="caution">
    <text evidence="2">The sequence shown here is derived from an EMBL/GenBank/DDBJ whole genome shotgun (WGS) entry which is preliminary data.</text>
</comment>
<reference evidence="2" key="1">
    <citation type="submission" date="2023-03" db="EMBL/GenBank/DDBJ databases">
        <authorList>
            <person name="Steffen K."/>
            <person name="Cardenas P."/>
        </authorList>
    </citation>
    <scope>NUCLEOTIDE SEQUENCE</scope>
</reference>
<evidence type="ECO:0000313" key="2">
    <source>
        <dbReference type="EMBL" id="CAI7996623.1"/>
    </source>
</evidence>
<protein>
    <recommendedName>
        <fullName evidence="4">Secreted protein</fullName>
    </recommendedName>
</protein>
<dbReference type="EMBL" id="CASHTH010000275">
    <property type="protein sequence ID" value="CAI7996623.1"/>
    <property type="molecule type" value="Genomic_DNA"/>
</dbReference>
<keyword evidence="1" id="KW-0732">Signal</keyword>
<feature type="non-terminal residue" evidence="2">
    <location>
        <position position="1"/>
    </location>
</feature>
<dbReference type="Proteomes" id="UP001174909">
    <property type="component" value="Unassembled WGS sequence"/>
</dbReference>
<dbReference type="AlphaFoldDB" id="A0AA35VX96"/>
<sequence length="70" mass="7596">MLLLAFCLLFFTGRGLAQCYTSANCTGNQIADAGQRHCCVETNDGLSFNSGTSCHLCIVHGFLQTEYNLT</sequence>
<organism evidence="2 3">
    <name type="scientific">Geodia barretti</name>
    <name type="common">Barrett's horny sponge</name>
    <dbReference type="NCBI Taxonomy" id="519541"/>
    <lineage>
        <taxon>Eukaryota</taxon>
        <taxon>Metazoa</taxon>
        <taxon>Porifera</taxon>
        <taxon>Demospongiae</taxon>
        <taxon>Heteroscleromorpha</taxon>
        <taxon>Tetractinellida</taxon>
        <taxon>Astrophorina</taxon>
        <taxon>Geodiidae</taxon>
        <taxon>Geodia</taxon>
    </lineage>
</organism>
<evidence type="ECO:0000256" key="1">
    <source>
        <dbReference type="SAM" id="SignalP"/>
    </source>
</evidence>
<keyword evidence="3" id="KW-1185">Reference proteome</keyword>